<evidence type="ECO:0000259" key="1">
    <source>
        <dbReference type="PROSITE" id="PS50195"/>
    </source>
</evidence>
<accession>A0A9P5R7V2</accession>
<gene>
    <name evidence="2" type="ORF">BG015_005043</name>
</gene>
<proteinExistence type="predicted"/>
<dbReference type="Gene3D" id="3.30.1520.10">
    <property type="entry name" value="Phox-like domain"/>
    <property type="match status" value="1"/>
</dbReference>
<feature type="non-terminal residue" evidence="2">
    <location>
        <position position="1"/>
    </location>
</feature>
<dbReference type="Pfam" id="PF00787">
    <property type="entry name" value="PX"/>
    <property type="match status" value="1"/>
</dbReference>
<dbReference type="SUPFAM" id="SSF64268">
    <property type="entry name" value="PX domain"/>
    <property type="match status" value="1"/>
</dbReference>
<evidence type="ECO:0000313" key="3">
    <source>
        <dbReference type="Proteomes" id="UP000748756"/>
    </source>
</evidence>
<keyword evidence="3" id="KW-1185">Reference proteome</keyword>
<evidence type="ECO:0000313" key="2">
    <source>
        <dbReference type="EMBL" id="KAF9124690.1"/>
    </source>
</evidence>
<sequence length="110" mass="12544">MKPLRVSIPEAASSGGTITFKILVNVAHQDSTYPIFRTFPQVRWLHQKLQGTFVDCVIPPLPEPLSEKLSDDVDQVEQKRVQIERFLQRVCLRAEFASSEAVLWFVGTEM</sequence>
<protein>
    <recommendedName>
        <fullName evidence="1">PX domain-containing protein</fullName>
    </recommendedName>
</protein>
<dbReference type="PROSITE" id="PS50195">
    <property type="entry name" value="PX"/>
    <property type="match status" value="1"/>
</dbReference>
<organism evidence="2 3">
    <name type="scientific">Linnemannia schmuckeri</name>
    <dbReference type="NCBI Taxonomy" id="64567"/>
    <lineage>
        <taxon>Eukaryota</taxon>
        <taxon>Fungi</taxon>
        <taxon>Fungi incertae sedis</taxon>
        <taxon>Mucoromycota</taxon>
        <taxon>Mortierellomycotina</taxon>
        <taxon>Mortierellomycetes</taxon>
        <taxon>Mortierellales</taxon>
        <taxon>Mortierellaceae</taxon>
        <taxon>Linnemannia</taxon>
    </lineage>
</organism>
<dbReference type="OrthoDB" id="5227681at2759"/>
<dbReference type="Proteomes" id="UP000748756">
    <property type="component" value="Unassembled WGS sequence"/>
</dbReference>
<dbReference type="InterPro" id="IPR001683">
    <property type="entry name" value="PX_dom"/>
</dbReference>
<dbReference type="EMBL" id="JAAAUQ010002341">
    <property type="protein sequence ID" value="KAF9124690.1"/>
    <property type="molecule type" value="Genomic_DNA"/>
</dbReference>
<name>A0A9P5R7V2_9FUNG</name>
<reference evidence="2" key="1">
    <citation type="journal article" date="2020" name="Fungal Divers.">
        <title>Resolving the Mortierellaceae phylogeny through synthesis of multi-gene phylogenetics and phylogenomics.</title>
        <authorList>
            <person name="Vandepol N."/>
            <person name="Liber J."/>
            <person name="Desiro A."/>
            <person name="Na H."/>
            <person name="Kennedy M."/>
            <person name="Barry K."/>
            <person name="Grigoriev I.V."/>
            <person name="Miller A.N."/>
            <person name="O'Donnell K."/>
            <person name="Stajich J.E."/>
            <person name="Bonito G."/>
        </authorList>
    </citation>
    <scope>NUCLEOTIDE SEQUENCE</scope>
    <source>
        <strain evidence="2">NRRL 6426</strain>
    </source>
</reference>
<comment type="caution">
    <text evidence="2">The sequence shown here is derived from an EMBL/GenBank/DDBJ whole genome shotgun (WGS) entry which is preliminary data.</text>
</comment>
<feature type="domain" description="PX" evidence="1">
    <location>
        <begin position="1"/>
        <end position="110"/>
    </location>
</feature>
<dbReference type="SMART" id="SM00312">
    <property type="entry name" value="PX"/>
    <property type="match status" value="1"/>
</dbReference>
<dbReference type="AlphaFoldDB" id="A0A9P5R7V2"/>
<dbReference type="GO" id="GO:0035091">
    <property type="term" value="F:phosphatidylinositol binding"/>
    <property type="evidence" value="ECO:0007669"/>
    <property type="project" value="InterPro"/>
</dbReference>
<dbReference type="CDD" id="cd06093">
    <property type="entry name" value="PX_domain"/>
    <property type="match status" value="1"/>
</dbReference>
<dbReference type="InterPro" id="IPR036871">
    <property type="entry name" value="PX_dom_sf"/>
</dbReference>